<name>E3GIT2_9FIRM</name>
<dbReference type="EMBL" id="CP002273">
    <property type="protein sequence ID" value="ADO35567.1"/>
    <property type="molecule type" value="Genomic_DNA"/>
</dbReference>
<sequence>MLSHSLKVMDNPSFLLVLSSPYRLSRILILFLAFCKNIYFKNYV</sequence>
<evidence type="ECO:0000313" key="2">
    <source>
        <dbReference type="EMBL" id="ADO35567.1"/>
    </source>
</evidence>
<proteinExistence type="predicted"/>
<gene>
    <name evidence="2" type="ordered locus">ELI_0551</name>
</gene>
<organism evidence="2 3">
    <name type="scientific">Eubacterium callanderi</name>
    <dbReference type="NCBI Taxonomy" id="53442"/>
    <lineage>
        <taxon>Bacteria</taxon>
        <taxon>Bacillati</taxon>
        <taxon>Bacillota</taxon>
        <taxon>Clostridia</taxon>
        <taxon>Eubacteriales</taxon>
        <taxon>Eubacteriaceae</taxon>
        <taxon>Eubacterium</taxon>
    </lineage>
</organism>
<protein>
    <submittedName>
        <fullName evidence="2">Uncharacterized protein</fullName>
    </submittedName>
</protein>
<keyword evidence="3" id="KW-1185">Reference proteome</keyword>
<evidence type="ECO:0000256" key="1">
    <source>
        <dbReference type="SAM" id="Phobius"/>
    </source>
</evidence>
<keyword evidence="1" id="KW-1133">Transmembrane helix</keyword>
<keyword evidence="1" id="KW-0812">Transmembrane</keyword>
<reference key="1">
    <citation type="submission" date="2010-09" db="EMBL/GenBank/DDBJ databases">
        <authorList>
            <person name="Roh H."/>
            <person name="Ko H.-J."/>
            <person name="Kim D."/>
            <person name="Choi D.G."/>
            <person name="Park S."/>
            <person name="Kim S."/>
            <person name="Kim K.H."/>
            <person name="Chang I.S."/>
            <person name="Choi I.-G."/>
        </authorList>
    </citation>
    <scope>NUCLEOTIDE SEQUENCE</scope>
    <source>
        <strain>KIST612</strain>
    </source>
</reference>
<dbReference type="HOGENOM" id="CLU_3216385_0_0_9"/>
<accession>E3GIT2</accession>
<feature type="transmembrane region" description="Helical" evidence="1">
    <location>
        <begin position="20"/>
        <end position="39"/>
    </location>
</feature>
<dbReference type="Proteomes" id="UP000006873">
    <property type="component" value="Chromosome"/>
</dbReference>
<dbReference type="KEGG" id="elm:ELI_0551"/>
<keyword evidence="1" id="KW-0472">Membrane</keyword>
<evidence type="ECO:0000313" key="3">
    <source>
        <dbReference type="Proteomes" id="UP000006873"/>
    </source>
</evidence>
<dbReference type="AlphaFoldDB" id="E3GIT2"/>
<reference evidence="2 3" key="2">
    <citation type="journal article" date="2011" name="J. Bacteriol.">
        <title>Complete genome sequence of a carbon monoxide-utilizing acetogen, Eubacterium limosum KIST612.</title>
        <authorList>
            <person name="Roh H."/>
            <person name="Ko H.J."/>
            <person name="Kim D."/>
            <person name="Choi D.G."/>
            <person name="Park S."/>
            <person name="Kim S."/>
            <person name="Chang I.S."/>
            <person name="Choi I.G."/>
        </authorList>
    </citation>
    <scope>NUCLEOTIDE SEQUENCE [LARGE SCALE GENOMIC DNA]</scope>
    <source>
        <strain evidence="2 3">KIST612</strain>
    </source>
</reference>